<name>R7SDZ2_CONPW</name>
<keyword evidence="3" id="KW-1185">Reference proteome</keyword>
<dbReference type="RefSeq" id="XP_007775406.1">
    <property type="nucleotide sequence ID" value="XM_007777216.1"/>
</dbReference>
<feature type="compositionally biased region" description="Basic and acidic residues" evidence="1">
    <location>
        <begin position="1"/>
        <end position="11"/>
    </location>
</feature>
<gene>
    <name evidence="2" type="ORF">CONPUDRAFT_170118</name>
</gene>
<evidence type="ECO:0000256" key="1">
    <source>
        <dbReference type="SAM" id="MobiDB-lite"/>
    </source>
</evidence>
<feature type="compositionally biased region" description="Polar residues" evidence="1">
    <location>
        <begin position="31"/>
        <end position="51"/>
    </location>
</feature>
<evidence type="ECO:0000313" key="3">
    <source>
        <dbReference type="Proteomes" id="UP000053558"/>
    </source>
</evidence>
<dbReference type="Proteomes" id="UP000053558">
    <property type="component" value="Unassembled WGS sequence"/>
</dbReference>
<sequence length="131" mass="13854">MSDPDRRDASRGRLSRLLNIPSSIHSRSSSQQPVPTGTTSAVNTPDNTPTRAPSPAVIGTNAPGTTPGLQGSVASASHQAQSYIIDHITASALPKGKFIVEITFIGDVSKRTKSKESKGGESRWNIEPYSL</sequence>
<proteinExistence type="predicted"/>
<accession>R7SDZ2</accession>
<evidence type="ECO:0000313" key="2">
    <source>
        <dbReference type="EMBL" id="EIW74388.1"/>
    </source>
</evidence>
<dbReference type="KEGG" id="cput:CONPUDRAFT_170118"/>
<dbReference type="EMBL" id="JH711592">
    <property type="protein sequence ID" value="EIW74388.1"/>
    <property type="molecule type" value="Genomic_DNA"/>
</dbReference>
<feature type="region of interest" description="Disordered" evidence="1">
    <location>
        <begin position="1"/>
        <end position="75"/>
    </location>
</feature>
<feature type="region of interest" description="Disordered" evidence="1">
    <location>
        <begin position="110"/>
        <end position="131"/>
    </location>
</feature>
<reference evidence="3" key="1">
    <citation type="journal article" date="2012" name="Science">
        <title>The Paleozoic origin of enzymatic lignin decomposition reconstructed from 31 fungal genomes.</title>
        <authorList>
            <person name="Floudas D."/>
            <person name="Binder M."/>
            <person name="Riley R."/>
            <person name="Barry K."/>
            <person name="Blanchette R.A."/>
            <person name="Henrissat B."/>
            <person name="Martinez A.T."/>
            <person name="Otillar R."/>
            <person name="Spatafora J.W."/>
            <person name="Yadav J.S."/>
            <person name="Aerts A."/>
            <person name="Benoit I."/>
            <person name="Boyd A."/>
            <person name="Carlson A."/>
            <person name="Copeland A."/>
            <person name="Coutinho P.M."/>
            <person name="de Vries R.P."/>
            <person name="Ferreira P."/>
            <person name="Findley K."/>
            <person name="Foster B."/>
            <person name="Gaskell J."/>
            <person name="Glotzer D."/>
            <person name="Gorecki P."/>
            <person name="Heitman J."/>
            <person name="Hesse C."/>
            <person name="Hori C."/>
            <person name="Igarashi K."/>
            <person name="Jurgens J.A."/>
            <person name="Kallen N."/>
            <person name="Kersten P."/>
            <person name="Kohler A."/>
            <person name="Kuees U."/>
            <person name="Kumar T.K.A."/>
            <person name="Kuo A."/>
            <person name="LaButti K."/>
            <person name="Larrondo L.F."/>
            <person name="Lindquist E."/>
            <person name="Ling A."/>
            <person name="Lombard V."/>
            <person name="Lucas S."/>
            <person name="Lundell T."/>
            <person name="Martin R."/>
            <person name="McLaughlin D.J."/>
            <person name="Morgenstern I."/>
            <person name="Morin E."/>
            <person name="Murat C."/>
            <person name="Nagy L.G."/>
            <person name="Nolan M."/>
            <person name="Ohm R.A."/>
            <person name="Patyshakuliyeva A."/>
            <person name="Rokas A."/>
            <person name="Ruiz-Duenas F.J."/>
            <person name="Sabat G."/>
            <person name="Salamov A."/>
            <person name="Samejima M."/>
            <person name="Schmutz J."/>
            <person name="Slot J.C."/>
            <person name="St John F."/>
            <person name="Stenlid J."/>
            <person name="Sun H."/>
            <person name="Sun S."/>
            <person name="Syed K."/>
            <person name="Tsang A."/>
            <person name="Wiebenga A."/>
            <person name="Young D."/>
            <person name="Pisabarro A."/>
            <person name="Eastwood D.C."/>
            <person name="Martin F."/>
            <person name="Cullen D."/>
            <person name="Grigoriev I.V."/>
            <person name="Hibbett D.S."/>
        </authorList>
    </citation>
    <scope>NUCLEOTIDE SEQUENCE [LARGE SCALE GENOMIC DNA]</scope>
    <source>
        <strain evidence="3">RWD-64-598 SS2</strain>
    </source>
</reference>
<organism evidence="2 3">
    <name type="scientific">Coniophora puteana (strain RWD-64-598)</name>
    <name type="common">Brown rot fungus</name>
    <dbReference type="NCBI Taxonomy" id="741705"/>
    <lineage>
        <taxon>Eukaryota</taxon>
        <taxon>Fungi</taxon>
        <taxon>Dikarya</taxon>
        <taxon>Basidiomycota</taxon>
        <taxon>Agaricomycotina</taxon>
        <taxon>Agaricomycetes</taxon>
        <taxon>Agaricomycetidae</taxon>
        <taxon>Boletales</taxon>
        <taxon>Coniophorineae</taxon>
        <taxon>Coniophoraceae</taxon>
        <taxon>Coniophora</taxon>
    </lineage>
</organism>
<feature type="compositionally biased region" description="Polar residues" evidence="1">
    <location>
        <begin position="62"/>
        <end position="75"/>
    </location>
</feature>
<feature type="compositionally biased region" description="Basic and acidic residues" evidence="1">
    <location>
        <begin position="110"/>
        <end position="121"/>
    </location>
</feature>
<dbReference type="AlphaFoldDB" id="R7SDZ2"/>
<dbReference type="GeneID" id="19206388"/>
<protein>
    <submittedName>
        <fullName evidence="2">Uncharacterized protein</fullName>
    </submittedName>
</protein>